<dbReference type="Gene3D" id="2.40.33.20">
    <property type="entry name" value="PK beta-barrel domain-like"/>
    <property type="match status" value="1"/>
</dbReference>
<dbReference type="PROSITE" id="PS51340">
    <property type="entry name" value="MOSC"/>
    <property type="match status" value="1"/>
</dbReference>
<reference evidence="2 3" key="1">
    <citation type="submission" date="2021-03" db="EMBL/GenBank/DDBJ databases">
        <title>Thiomicrorhabdus sp.nov.,novel sulfur-oxidizing bacteria isolated from coastal sediment.</title>
        <authorList>
            <person name="Liu X."/>
        </authorList>
    </citation>
    <scope>NUCLEOTIDE SEQUENCE [LARGE SCALE GENOMIC DNA]</scope>
    <source>
        <strain evidence="2 3">6S2-11</strain>
    </source>
</reference>
<keyword evidence="3" id="KW-1185">Reference proteome</keyword>
<dbReference type="InterPro" id="IPR052716">
    <property type="entry name" value="MOSC_domain"/>
</dbReference>
<proteinExistence type="predicted"/>
<dbReference type="PANTHER" id="PTHR36930">
    <property type="entry name" value="METAL-SULFUR CLUSTER BIOSYNTHESIS PROTEINS YUAD-RELATED"/>
    <property type="match status" value="1"/>
</dbReference>
<sequence>MPKLLGIASHQQSRGAIAQHSIASLNIENGLGDFRGRKNPMTSVTLLSLKSWRTACSEASDLFPLEISWIERRANLLVDDIEFSEQVIGRQLRIGQAVLQITCETDPCARMENLAKGLKAALIPNWRGGARCEVIRSGKIEVGDSVEWL</sequence>
<name>A0ABS3Q420_9GAMM</name>
<dbReference type="RefSeq" id="WP_208148154.1">
    <property type="nucleotide sequence ID" value="NZ_JAGETV010000004.1"/>
</dbReference>
<evidence type="ECO:0000313" key="2">
    <source>
        <dbReference type="EMBL" id="MBO1926709.1"/>
    </source>
</evidence>
<organism evidence="2 3">
    <name type="scientific">Thiomicrorhabdus marina</name>
    <dbReference type="NCBI Taxonomy" id="2818442"/>
    <lineage>
        <taxon>Bacteria</taxon>
        <taxon>Pseudomonadati</taxon>
        <taxon>Pseudomonadota</taxon>
        <taxon>Gammaproteobacteria</taxon>
        <taxon>Thiotrichales</taxon>
        <taxon>Piscirickettsiaceae</taxon>
        <taxon>Thiomicrorhabdus</taxon>
    </lineage>
</organism>
<dbReference type="EMBL" id="JAGETV010000004">
    <property type="protein sequence ID" value="MBO1926709.1"/>
    <property type="molecule type" value="Genomic_DNA"/>
</dbReference>
<dbReference type="PANTHER" id="PTHR36930:SF1">
    <property type="entry name" value="MOSC DOMAIN-CONTAINING PROTEIN"/>
    <property type="match status" value="1"/>
</dbReference>
<gene>
    <name evidence="2" type="ORF">J3998_03900</name>
</gene>
<dbReference type="InterPro" id="IPR005302">
    <property type="entry name" value="MoCF_Sase_C"/>
</dbReference>
<dbReference type="InterPro" id="IPR011037">
    <property type="entry name" value="Pyrv_Knase-like_insert_dom_sf"/>
</dbReference>
<dbReference type="Pfam" id="PF03473">
    <property type="entry name" value="MOSC"/>
    <property type="match status" value="1"/>
</dbReference>
<evidence type="ECO:0000313" key="3">
    <source>
        <dbReference type="Proteomes" id="UP000664835"/>
    </source>
</evidence>
<comment type="caution">
    <text evidence="2">The sequence shown here is derived from an EMBL/GenBank/DDBJ whole genome shotgun (WGS) entry which is preliminary data.</text>
</comment>
<evidence type="ECO:0000259" key="1">
    <source>
        <dbReference type="PROSITE" id="PS51340"/>
    </source>
</evidence>
<accession>A0ABS3Q420</accession>
<feature type="domain" description="MOSC" evidence="1">
    <location>
        <begin position="11"/>
        <end position="149"/>
    </location>
</feature>
<dbReference type="Proteomes" id="UP000664835">
    <property type="component" value="Unassembled WGS sequence"/>
</dbReference>
<protein>
    <submittedName>
        <fullName evidence="2">MOSC domain-containing protein</fullName>
    </submittedName>
</protein>
<dbReference type="SUPFAM" id="SSF50800">
    <property type="entry name" value="PK beta-barrel domain-like"/>
    <property type="match status" value="1"/>
</dbReference>